<evidence type="ECO:0000259" key="1">
    <source>
        <dbReference type="Pfam" id="PF11181"/>
    </source>
</evidence>
<evidence type="ECO:0000313" key="3">
    <source>
        <dbReference type="Proteomes" id="UP000644756"/>
    </source>
</evidence>
<dbReference type="AlphaFoldDB" id="A0A917CRS4"/>
<name>A0A917CRS4_9BACL</name>
<proteinExistence type="predicted"/>
<sequence>MAKKIGIFSNEQQAISAIEVLKDIGFGPTELKVLAKDQEHSRRLEAETDVDADEVQELAETRDQYNEGRFPLFAAGLGATNGTMNGAAGAVPASNGAGGIFGWFTGSVLGNDEEGIGSTLMALGLDKKEAKECREAIRAGSLIIMVEEDKDNSDEPHSEIGRLEKAEVALRSNGAEMVH</sequence>
<dbReference type="Pfam" id="PF11181">
    <property type="entry name" value="YflT"/>
    <property type="match status" value="1"/>
</dbReference>
<reference evidence="2" key="1">
    <citation type="journal article" date="2014" name="Int. J. Syst. Evol. Microbiol.">
        <title>Complete genome sequence of Corynebacterium casei LMG S-19264T (=DSM 44701T), isolated from a smear-ripened cheese.</title>
        <authorList>
            <consortium name="US DOE Joint Genome Institute (JGI-PGF)"/>
            <person name="Walter F."/>
            <person name="Albersmeier A."/>
            <person name="Kalinowski J."/>
            <person name="Ruckert C."/>
        </authorList>
    </citation>
    <scope>NUCLEOTIDE SEQUENCE</scope>
    <source>
        <strain evidence="2">CGMCC 1.12987</strain>
    </source>
</reference>
<reference evidence="2" key="2">
    <citation type="submission" date="2020-09" db="EMBL/GenBank/DDBJ databases">
        <authorList>
            <person name="Sun Q."/>
            <person name="Zhou Y."/>
        </authorList>
    </citation>
    <scope>NUCLEOTIDE SEQUENCE</scope>
    <source>
        <strain evidence="2">CGMCC 1.12987</strain>
    </source>
</reference>
<evidence type="ECO:0000313" key="2">
    <source>
        <dbReference type="EMBL" id="GGF95627.1"/>
    </source>
</evidence>
<comment type="caution">
    <text evidence="2">The sequence shown here is derived from an EMBL/GenBank/DDBJ whole genome shotgun (WGS) entry which is preliminary data.</text>
</comment>
<dbReference type="Proteomes" id="UP000644756">
    <property type="component" value="Unassembled WGS sequence"/>
</dbReference>
<keyword evidence="3" id="KW-1185">Reference proteome</keyword>
<dbReference type="InterPro" id="IPR025889">
    <property type="entry name" value="GSP17M-like_dom"/>
</dbReference>
<organism evidence="2 3">
    <name type="scientific">Paenibacillus abyssi</name>
    <dbReference type="NCBI Taxonomy" id="1340531"/>
    <lineage>
        <taxon>Bacteria</taxon>
        <taxon>Bacillati</taxon>
        <taxon>Bacillota</taxon>
        <taxon>Bacilli</taxon>
        <taxon>Bacillales</taxon>
        <taxon>Paenibacillaceae</taxon>
        <taxon>Paenibacillus</taxon>
    </lineage>
</organism>
<protein>
    <recommendedName>
        <fullName evidence="1">General stress protein 17M-like domain-containing protein</fullName>
    </recommendedName>
</protein>
<accession>A0A917CRS4</accession>
<dbReference type="EMBL" id="BMGR01000003">
    <property type="protein sequence ID" value="GGF95627.1"/>
    <property type="molecule type" value="Genomic_DNA"/>
</dbReference>
<dbReference type="RefSeq" id="WP_188529793.1">
    <property type="nucleotide sequence ID" value="NZ_BMGR01000003.1"/>
</dbReference>
<gene>
    <name evidence="2" type="ORF">GCM10010916_11140</name>
</gene>
<feature type="domain" description="General stress protein 17M-like" evidence="1">
    <location>
        <begin position="4"/>
        <end position="52"/>
    </location>
</feature>